<accession>A0A3S0VHB9</accession>
<dbReference type="InterPro" id="IPR019734">
    <property type="entry name" value="TPR_rpt"/>
</dbReference>
<dbReference type="EC" id="2.4.1.255" evidence="3"/>
<evidence type="ECO:0000313" key="10">
    <source>
        <dbReference type="EMBL" id="RUQ68961.1"/>
    </source>
</evidence>
<reference evidence="10 11" key="1">
    <citation type="submission" date="2018-12" db="EMBL/GenBank/DDBJ databases">
        <authorList>
            <person name="Yang Y."/>
        </authorList>
    </citation>
    <scope>NUCLEOTIDE SEQUENCE [LARGE SCALE GENOMIC DNA]</scope>
    <source>
        <strain evidence="10 11">GSF71</strain>
    </source>
</reference>
<evidence type="ECO:0000313" key="11">
    <source>
        <dbReference type="Proteomes" id="UP000280346"/>
    </source>
</evidence>
<feature type="repeat" description="TPR" evidence="8">
    <location>
        <begin position="72"/>
        <end position="105"/>
    </location>
</feature>
<evidence type="ECO:0000256" key="4">
    <source>
        <dbReference type="ARBA" id="ARBA00022676"/>
    </source>
</evidence>
<sequence length="667" mass="73111">MTTLQDAAGHAVLCYEQGRFEEAGQICRAVLEDQPDHSGFLEFFATIRTAQGLPEMAVTLYRRSIALTPLRMATWWNLATALERHRRPDRAYEALKRAIAIAPDHPQAYANLGALHRAGGRRPLACRDFSRAVVLNPQDAATRTSLGLTARENSEVSRSVAVLRKAVICDPAAAETHLQLAHGLRELSEFQPAATAYGRARRLDPGSSTIQGYQLLLKQALCDWTGYEALCRTVLDTIDHATGIAIPLGILAIGTTAAQQRRAAGFFYDRIVSPLAPPPARPAPATPRGDRPLRVAYLSADFHEHATAYLAAELFERHDRDRVTPLAYSYGTNDGSPMRRRLEAAFAQFCDVQAAGAEAIARRMAEDGVDIVVDLKGYTKQARFDLLARRLAPVQVAYLGYPGTSGCPHMDYLLGDPLVTPPEHQEHYSERLVLLPDSYQVNDRRRPLPDRTPSRAECGLPEDSFVFCSFNAPYKIAPALFGLWMRVLKRVPGSVLWLYGGVPEAIGNLRREAAAHGVAPERLIFAAKAPLAEHLARYRVADLCLDTLPYNGHTTTSDALWIGCPVVTCLGETFASRVAASLLGAAGLPSLATATLEGYEALAVDLAGDVLRLAGLRRHLEDARWQSPLFDSGRFTRHVELAYETMWRLHEAGQGPRSFVLQSSAAA</sequence>
<comment type="similarity">
    <text evidence="2">Belongs to the glycosyltransferase 41 family. O-GlcNAc transferase subfamily.</text>
</comment>
<dbReference type="SUPFAM" id="SSF53756">
    <property type="entry name" value="UDP-Glycosyltransferase/glycogen phosphorylase"/>
    <property type="match status" value="1"/>
</dbReference>
<dbReference type="PANTHER" id="PTHR44998">
    <property type="match status" value="1"/>
</dbReference>
<keyword evidence="6" id="KW-0677">Repeat</keyword>
<dbReference type="Pfam" id="PF13844">
    <property type="entry name" value="Glyco_transf_41"/>
    <property type="match status" value="2"/>
</dbReference>
<dbReference type="Gene3D" id="3.40.50.2000">
    <property type="entry name" value="Glycogen Phosphorylase B"/>
    <property type="match status" value="1"/>
</dbReference>
<evidence type="ECO:0000256" key="3">
    <source>
        <dbReference type="ARBA" id="ARBA00011970"/>
    </source>
</evidence>
<dbReference type="SUPFAM" id="SSF48452">
    <property type="entry name" value="TPR-like"/>
    <property type="match status" value="1"/>
</dbReference>
<keyword evidence="7 8" id="KW-0802">TPR repeat</keyword>
<dbReference type="EMBL" id="RZIJ01000013">
    <property type="protein sequence ID" value="RUQ68961.1"/>
    <property type="molecule type" value="Genomic_DNA"/>
</dbReference>
<dbReference type="OrthoDB" id="146908at2"/>
<comment type="caution">
    <text evidence="10">The sequence shown here is derived from an EMBL/GenBank/DDBJ whole genome shotgun (WGS) entry which is preliminary data.</text>
</comment>
<keyword evidence="5" id="KW-0808">Transferase</keyword>
<dbReference type="Gene3D" id="1.25.40.10">
    <property type="entry name" value="Tetratricopeptide repeat domain"/>
    <property type="match status" value="2"/>
</dbReference>
<evidence type="ECO:0000256" key="6">
    <source>
        <dbReference type="ARBA" id="ARBA00022737"/>
    </source>
</evidence>
<keyword evidence="4" id="KW-0328">Glycosyltransferase</keyword>
<dbReference type="InterPro" id="IPR011990">
    <property type="entry name" value="TPR-like_helical_dom_sf"/>
</dbReference>
<evidence type="ECO:0000256" key="8">
    <source>
        <dbReference type="PROSITE-ProRule" id="PRU00339"/>
    </source>
</evidence>
<evidence type="ECO:0000256" key="1">
    <source>
        <dbReference type="ARBA" id="ARBA00004922"/>
    </source>
</evidence>
<dbReference type="PANTHER" id="PTHR44998:SF1">
    <property type="entry name" value="UDP-N-ACETYLGLUCOSAMINE--PEPTIDE N-ACETYLGLUCOSAMINYLTRANSFERASE 110 KDA SUBUNIT"/>
    <property type="match status" value="1"/>
</dbReference>
<evidence type="ECO:0000259" key="9">
    <source>
        <dbReference type="Pfam" id="PF13844"/>
    </source>
</evidence>
<feature type="repeat" description="TPR" evidence="8">
    <location>
        <begin position="106"/>
        <end position="139"/>
    </location>
</feature>
<dbReference type="AlphaFoldDB" id="A0A3S0VHB9"/>
<keyword evidence="11" id="KW-1185">Reference proteome</keyword>
<dbReference type="GO" id="GO:0097363">
    <property type="term" value="F:protein O-acetylglucosaminyltransferase activity"/>
    <property type="evidence" value="ECO:0007669"/>
    <property type="project" value="UniProtKB-EC"/>
</dbReference>
<organism evidence="10 11">
    <name type="scientific">Azospirillum doebereinerae</name>
    <dbReference type="NCBI Taxonomy" id="92933"/>
    <lineage>
        <taxon>Bacteria</taxon>
        <taxon>Pseudomonadati</taxon>
        <taxon>Pseudomonadota</taxon>
        <taxon>Alphaproteobacteria</taxon>
        <taxon>Rhodospirillales</taxon>
        <taxon>Azospirillaceae</taxon>
        <taxon>Azospirillum</taxon>
    </lineage>
</organism>
<proteinExistence type="inferred from homology"/>
<dbReference type="InterPro" id="IPR029489">
    <property type="entry name" value="OGT/SEC/SPY_C"/>
</dbReference>
<evidence type="ECO:0000256" key="2">
    <source>
        <dbReference type="ARBA" id="ARBA00005386"/>
    </source>
</evidence>
<dbReference type="Pfam" id="PF13428">
    <property type="entry name" value="TPR_14"/>
    <property type="match status" value="1"/>
</dbReference>
<feature type="domain" description="O-GlcNAc transferase C-terminal" evidence="9">
    <location>
        <begin position="285"/>
        <end position="448"/>
    </location>
</feature>
<evidence type="ECO:0000256" key="7">
    <source>
        <dbReference type="ARBA" id="ARBA00022803"/>
    </source>
</evidence>
<comment type="pathway">
    <text evidence="1">Protein modification; protein glycosylation.</text>
</comment>
<dbReference type="SMART" id="SM00028">
    <property type="entry name" value="TPR"/>
    <property type="match status" value="4"/>
</dbReference>
<dbReference type="Gene3D" id="3.40.50.11380">
    <property type="match status" value="1"/>
</dbReference>
<protein>
    <recommendedName>
        <fullName evidence="3">protein O-GlcNAc transferase</fullName>
        <ecNumber evidence="3">2.4.1.255</ecNumber>
    </recommendedName>
</protein>
<dbReference type="Proteomes" id="UP000280346">
    <property type="component" value="Unassembled WGS sequence"/>
</dbReference>
<dbReference type="PROSITE" id="PS50005">
    <property type="entry name" value="TPR"/>
    <property type="match status" value="3"/>
</dbReference>
<gene>
    <name evidence="10" type="ORF">EJ913_17395</name>
</gene>
<feature type="repeat" description="TPR" evidence="8">
    <location>
        <begin position="174"/>
        <end position="207"/>
    </location>
</feature>
<feature type="domain" description="O-GlcNAc transferase C-terminal" evidence="9">
    <location>
        <begin position="454"/>
        <end position="637"/>
    </location>
</feature>
<evidence type="ECO:0000256" key="5">
    <source>
        <dbReference type="ARBA" id="ARBA00022679"/>
    </source>
</evidence>
<name>A0A3S0VHB9_9PROT</name>